<dbReference type="InParanoid" id="L0AAN0"/>
<keyword evidence="5 8" id="KW-0479">Metal-binding</keyword>
<dbReference type="Pfam" id="PF01717">
    <property type="entry name" value="Meth_synt_2"/>
    <property type="match status" value="1"/>
</dbReference>
<gene>
    <name evidence="8" type="primary">metE</name>
    <name evidence="10" type="ordered locus">Calag_1257</name>
</gene>
<comment type="cofactor">
    <cofactor evidence="8">
        <name>Zn(2+)</name>
        <dbReference type="ChEBI" id="CHEBI:29105"/>
    </cofactor>
    <text evidence="8">Binds 1 zinc ion per subunit.</text>
</comment>
<dbReference type="InterPro" id="IPR022921">
    <property type="entry name" value="MetE_arc"/>
</dbReference>
<dbReference type="HOGENOM" id="CLU_040013_3_2_2"/>
<dbReference type="KEGG" id="clg:Calag_1257"/>
<dbReference type="EC" id="2.1.1.-" evidence="8"/>
<protein>
    <recommendedName>
        <fullName evidence="8">Methionine synthase</fullName>
        <ecNumber evidence="8">2.1.1.-</ecNumber>
    </recommendedName>
    <alternativeName>
        <fullName evidence="8">Homocysteine methyltransferase</fullName>
    </alternativeName>
</protein>
<evidence type="ECO:0000256" key="2">
    <source>
        <dbReference type="ARBA" id="ARBA00022603"/>
    </source>
</evidence>
<name>L0AAN0_CALLD</name>
<comment type="similarity">
    <text evidence="1 8">Belongs to the archaeal MetE family.</text>
</comment>
<evidence type="ECO:0000256" key="1">
    <source>
        <dbReference type="ARBA" id="ARBA00007909"/>
    </source>
</evidence>
<evidence type="ECO:0000256" key="6">
    <source>
        <dbReference type="ARBA" id="ARBA00022833"/>
    </source>
</evidence>
<feature type="binding site" evidence="8">
    <location>
        <position position="215"/>
    </location>
    <ligand>
        <name>Zn(2+)</name>
        <dbReference type="ChEBI" id="CHEBI:29105"/>
        <note>catalytic</note>
    </ligand>
</feature>
<keyword evidence="7 8" id="KW-0486">Methionine biosynthesis</keyword>
<dbReference type="SUPFAM" id="SSF51726">
    <property type="entry name" value="UROD/MetE-like"/>
    <property type="match status" value="1"/>
</dbReference>
<comment type="pathway">
    <text evidence="8">Amino-acid biosynthesis; L-methionine biosynthesis via de novo pathway.</text>
</comment>
<keyword evidence="3 8" id="KW-0028">Amino-acid biosynthesis</keyword>
<sequence>MSYEVPKKFPTTVVGSYPKLGNASEIIKKRDRNEISEGEFHEKIRDSINEVVKDYLDAGIDIISDGEQSREDMVVYFAQRLKGYNEGDWVRIFDNVYFRKPVIVGKLERIKEMIITDWLYTNKISNGRPVKLIITGPYTMLEWSFDLFYGDRREIIMDFAKIIREEILEGIRNGAKYVQVDEPALSTRPWKEEADLLKEALDYIFKGIDAKRIVHICYGKLERLLPYILDYPVDQFDLEFKNSNFRLLPYLKEYGYNKELGYGVVDVHSLQVESVNEIKEAIDKLMKLDIIGPEKVYIDPDCGLKLLPRDIAKEKLINMVKAAKIAREQY</sequence>
<dbReference type="RefSeq" id="WP_015232870.1">
    <property type="nucleotide sequence ID" value="NC_019791.1"/>
</dbReference>
<dbReference type="Proteomes" id="UP000010469">
    <property type="component" value="Chromosome"/>
</dbReference>
<dbReference type="GO" id="GO:0009086">
    <property type="term" value="P:methionine biosynthetic process"/>
    <property type="evidence" value="ECO:0007669"/>
    <property type="project" value="UniProtKB-UniRule"/>
</dbReference>
<dbReference type="InterPro" id="IPR038071">
    <property type="entry name" value="UROD/MetE-like_sf"/>
</dbReference>
<dbReference type="FunCoup" id="L0AAN0">
    <property type="interactions" value="66"/>
</dbReference>
<feature type="binding site" evidence="8">
    <location>
        <position position="239"/>
    </location>
    <ligand>
        <name>Zn(2+)</name>
        <dbReference type="ChEBI" id="CHEBI:29105"/>
        <note>catalytic</note>
    </ligand>
</feature>
<feature type="binding site" evidence="8">
    <location>
        <position position="302"/>
    </location>
    <ligand>
        <name>Zn(2+)</name>
        <dbReference type="ChEBI" id="CHEBI:29105"/>
        <note>catalytic</note>
    </ligand>
</feature>
<feature type="binding site" evidence="8">
    <location>
        <position position="217"/>
    </location>
    <ligand>
        <name>Zn(2+)</name>
        <dbReference type="ChEBI" id="CHEBI:29105"/>
        <note>catalytic</note>
    </ligand>
</feature>
<evidence type="ECO:0000313" key="10">
    <source>
        <dbReference type="EMBL" id="AFZ70973.1"/>
    </source>
</evidence>
<keyword evidence="11" id="KW-1185">Reference proteome</keyword>
<dbReference type="GO" id="GO:0032259">
    <property type="term" value="P:methylation"/>
    <property type="evidence" value="ECO:0007669"/>
    <property type="project" value="UniProtKB-KW"/>
</dbReference>
<dbReference type="Gene3D" id="3.20.20.210">
    <property type="match status" value="1"/>
</dbReference>
<proteinExistence type="inferred from homology"/>
<dbReference type="OrthoDB" id="17656at2157"/>
<dbReference type="GO" id="GO:0003871">
    <property type="term" value="F:5-methyltetrahydropteroyltriglutamate-homocysteine S-methyltransferase activity"/>
    <property type="evidence" value="ECO:0007669"/>
    <property type="project" value="InterPro"/>
</dbReference>
<evidence type="ECO:0000256" key="4">
    <source>
        <dbReference type="ARBA" id="ARBA00022679"/>
    </source>
</evidence>
<dbReference type="PANTHER" id="PTHR30519">
    <property type="entry name" value="5-METHYLTETRAHYDROPTEROYLTRIGLUTAMATE--HOMOCYSTEINE METHYLTRANSFERASE"/>
    <property type="match status" value="1"/>
</dbReference>
<evidence type="ECO:0000256" key="8">
    <source>
        <dbReference type="HAMAP-Rule" id="MF_00288"/>
    </source>
</evidence>
<organism evidence="10 11">
    <name type="scientific">Caldisphaera lagunensis (strain DSM 15908 / JCM 11604 / ANMR 0165 / IC-154)</name>
    <dbReference type="NCBI Taxonomy" id="1056495"/>
    <lineage>
        <taxon>Archaea</taxon>
        <taxon>Thermoproteota</taxon>
        <taxon>Thermoprotei</taxon>
        <taxon>Acidilobales</taxon>
        <taxon>Caldisphaeraceae</taxon>
        <taxon>Caldisphaera</taxon>
    </lineage>
</organism>
<dbReference type="HAMAP" id="MF_00288">
    <property type="entry name" value="MetE"/>
    <property type="match status" value="1"/>
</dbReference>
<keyword evidence="2 8" id="KW-0489">Methyltransferase</keyword>
<evidence type="ECO:0000313" key="11">
    <source>
        <dbReference type="Proteomes" id="UP000010469"/>
    </source>
</evidence>
<accession>L0AAN0</accession>
<comment type="function">
    <text evidence="8">Catalyzes the transfer of a methyl group to L-homocysteine resulting in methionine formation. The physiological methyl donor is unknown.</text>
</comment>
<evidence type="ECO:0000256" key="5">
    <source>
        <dbReference type="ARBA" id="ARBA00022723"/>
    </source>
</evidence>
<dbReference type="NCBIfam" id="NF003317">
    <property type="entry name" value="PRK04326.1"/>
    <property type="match status" value="1"/>
</dbReference>
<dbReference type="AlphaFoldDB" id="L0AAN0"/>
<evidence type="ECO:0000259" key="9">
    <source>
        <dbReference type="Pfam" id="PF01717"/>
    </source>
</evidence>
<evidence type="ECO:0000256" key="3">
    <source>
        <dbReference type="ARBA" id="ARBA00022605"/>
    </source>
</evidence>
<dbReference type="InterPro" id="IPR002629">
    <property type="entry name" value="Met_Synth_C/arc"/>
</dbReference>
<keyword evidence="6 8" id="KW-0862">Zinc</keyword>
<dbReference type="eggNOG" id="arCOG01876">
    <property type="taxonomic scope" value="Archaea"/>
</dbReference>
<feature type="domain" description="Cobalamin-independent methionine synthase MetE C-terminal/archaeal" evidence="9">
    <location>
        <begin position="9"/>
        <end position="324"/>
    </location>
</feature>
<dbReference type="EMBL" id="CP003378">
    <property type="protein sequence ID" value="AFZ70973.1"/>
    <property type="molecule type" value="Genomic_DNA"/>
</dbReference>
<dbReference type="STRING" id="1056495.Calag_1257"/>
<dbReference type="UniPathway" id="UPA00051"/>
<dbReference type="GO" id="GO:0008270">
    <property type="term" value="F:zinc ion binding"/>
    <property type="evidence" value="ECO:0007669"/>
    <property type="project" value="InterPro"/>
</dbReference>
<dbReference type="GeneID" id="14212517"/>
<keyword evidence="4 8" id="KW-0808">Transferase</keyword>
<reference evidence="11" key="1">
    <citation type="submission" date="2012-03" db="EMBL/GenBank/DDBJ databases">
        <title>Complete genome of Caldisphaera lagunensis DSM 15908.</title>
        <authorList>
            <person name="Lucas S."/>
            <person name="Copeland A."/>
            <person name="Lapidus A."/>
            <person name="Glavina del Rio T."/>
            <person name="Dalin E."/>
            <person name="Tice H."/>
            <person name="Bruce D."/>
            <person name="Goodwin L."/>
            <person name="Pitluck S."/>
            <person name="Peters L."/>
            <person name="Mikhailova N."/>
            <person name="Teshima H."/>
            <person name="Kyrpides N."/>
            <person name="Mavromatis K."/>
            <person name="Ivanova N."/>
            <person name="Brettin T."/>
            <person name="Detter J.C."/>
            <person name="Han C."/>
            <person name="Larimer F."/>
            <person name="Land M."/>
            <person name="Hauser L."/>
            <person name="Markowitz V."/>
            <person name="Cheng J.-F."/>
            <person name="Hugenholtz P."/>
            <person name="Woyke T."/>
            <person name="Wu D."/>
            <person name="Spring S."/>
            <person name="Schroeder M."/>
            <person name="Brambilla E."/>
            <person name="Klenk H.-P."/>
            <person name="Eisen J.A."/>
        </authorList>
    </citation>
    <scope>NUCLEOTIDE SEQUENCE [LARGE SCALE GENOMIC DNA]</scope>
    <source>
        <strain evidence="11">DSM 15908 / JCM 11604 / IC-154</strain>
    </source>
</reference>
<evidence type="ECO:0000256" key="7">
    <source>
        <dbReference type="ARBA" id="ARBA00023167"/>
    </source>
</evidence>
<dbReference type="CDD" id="cd03311">
    <property type="entry name" value="CIMS_C_terminal_like"/>
    <property type="match status" value="1"/>
</dbReference>